<proteinExistence type="predicted"/>
<reference evidence="1 2" key="1">
    <citation type="submission" date="2016-11" db="EMBL/GenBank/DDBJ databases">
        <authorList>
            <person name="Jaros S."/>
            <person name="Januszkiewicz K."/>
            <person name="Wedrychowicz H."/>
        </authorList>
    </citation>
    <scope>NUCLEOTIDE SEQUENCE [LARGE SCALE GENOMIC DNA]</scope>
    <source>
        <strain evidence="1 2">DSM 16112</strain>
    </source>
</reference>
<gene>
    <name evidence="1" type="ORF">SAMN02745117_01002</name>
</gene>
<dbReference type="EMBL" id="FQUZ01000008">
    <property type="protein sequence ID" value="SHE88852.1"/>
    <property type="molecule type" value="Genomic_DNA"/>
</dbReference>
<organism evidence="1 2">
    <name type="scientific">Lampropedia hyalina DSM 16112</name>
    <dbReference type="NCBI Taxonomy" id="1122156"/>
    <lineage>
        <taxon>Bacteria</taxon>
        <taxon>Pseudomonadati</taxon>
        <taxon>Pseudomonadota</taxon>
        <taxon>Betaproteobacteria</taxon>
        <taxon>Burkholderiales</taxon>
        <taxon>Comamonadaceae</taxon>
        <taxon>Lampropedia</taxon>
    </lineage>
</organism>
<dbReference type="OrthoDB" id="5491608at2"/>
<dbReference type="RefSeq" id="WP_073355309.1">
    <property type="nucleotide sequence ID" value="NZ_FQUZ01000008.1"/>
</dbReference>
<protein>
    <submittedName>
        <fullName evidence="1">Uncharacterized protein</fullName>
    </submittedName>
</protein>
<dbReference type="AlphaFoldDB" id="A0A1M4X6Y6"/>
<evidence type="ECO:0000313" key="1">
    <source>
        <dbReference type="EMBL" id="SHE88852.1"/>
    </source>
</evidence>
<sequence length="163" mass="18250">MNRPALPDGSHLPAANALRGHVQPQAQWSGLGFQDLNDDEAFILWAFRCWQFDPTAPVLAEHRLAGLLHHDRLLELLAHLFRFFRACGADHVMAAHLLDHPRLTQHETWLLGLLGESQELSRPAPPACLEQAALCRQSLARHRAQVRTPETIARHSRGSPVPP</sequence>
<keyword evidence="2" id="KW-1185">Reference proteome</keyword>
<name>A0A1M4X6Y6_9BURK</name>
<dbReference type="Proteomes" id="UP000184327">
    <property type="component" value="Unassembled WGS sequence"/>
</dbReference>
<accession>A0A1M4X6Y6</accession>
<evidence type="ECO:0000313" key="2">
    <source>
        <dbReference type="Proteomes" id="UP000184327"/>
    </source>
</evidence>
<dbReference type="STRING" id="1122156.SAMN02745117_01002"/>